<protein>
    <recommendedName>
        <fullName evidence="3">orotidine-5'-phosphate decarboxylase</fullName>
        <ecNumber evidence="3">4.1.1.23</ecNumber>
    </recommendedName>
</protein>
<evidence type="ECO:0000256" key="5">
    <source>
        <dbReference type="ARBA" id="ARBA00022490"/>
    </source>
</evidence>
<dbReference type="SMART" id="SM00934">
    <property type="entry name" value="OMPdecase"/>
    <property type="match status" value="1"/>
</dbReference>
<comment type="pathway">
    <text evidence="2">Pyrimidine metabolism; UMP biosynthesis via de novo pathway; UMP from orotate: step 2/2.</text>
</comment>
<evidence type="ECO:0000256" key="3">
    <source>
        <dbReference type="ARBA" id="ARBA00012321"/>
    </source>
</evidence>
<keyword evidence="14" id="KW-1185">Reference proteome</keyword>
<evidence type="ECO:0000256" key="4">
    <source>
        <dbReference type="ARBA" id="ARBA00022448"/>
    </source>
</evidence>
<dbReference type="GO" id="GO:0044205">
    <property type="term" value="P:'de novo' UMP biosynthetic process"/>
    <property type="evidence" value="ECO:0007669"/>
    <property type="project" value="UniProtKB-UniPathway"/>
</dbReference>
<dbReference type="Proteomes" id="UP000515125">
    <property type="component" value="Unplaced"/>
</dbReference>
<keyword evidence="5" id="KW-0963">Cytoplasm</keyword>
<evidence type="ECO:0000256" key="6">
    <source>
        <dbReference type="ARBA" id="ARBA00022737"/>
    </source>
</evidence>
<evidence type="ECO:0000256" key="7">
    <source>
        <dbReference type="ARBA" id="ARBA00022793"/>
    </source>
</evidence>
<dbReference type="GeneID" id="34618584"/>
<evidence type="ECO:0000256" key="11">
    <source>
        <dbReference type="ARBA" id="ARBA00049157"/>
    </source>
</evidence>
<evidence type="ECO:0000313" key="14">
    <source>
        <dbReference type="Proteomes" id="UP000515125"/>
    </source>
</evidence>
<dbReference type="SUPFAM" id="SSF51366">
    <property type="entry name" value="Ribulose-phoshate binding barrel"/>
    <property type="match status" value="1"/>
</dbReference>
<evidence type="ECO:0000313" key="15">
    <source>
        <dbReference type="RefSeq" id="XP_022592748.2"/>
    </source>
</evidence>
<dbReference type="SUPFAM" id="SSF48371">
    <property type="entry name" value="ARM repeat"/>
    <property type="match status" value="1"/>
</dbReference>
<dbReference type="GO" id="GO:0006606">
    <property type="term" value="P:protein import into nucleus"/>
    <property type="evidence" value="ECO:0007669"/>
    <property type="project" value="InterPro"/>
</dbReference>
<dbReference type="InterPro" id="IPR001754">
    <property type="entry name" value="OMPdeCOase_dom"/>
</dbReference>
<keyword evidence="4" id="KW-0813">Transport</keyword>
<dbReference type="GO" id="GO:0005737">
    <property type="term" value="C:cytoplasm"/>
    <property type="evidence" value="ECO:0007669"/>
    <property type="project" value="UniProtKB-SubCell"/>
</dbReference>
<feature type="region of interest" description="Disordered" evidence="12">
    <location>
        <begin position="732"/>
        <end position="751"/>
    </location>
</feature>
<dbReference type="Pfam" id="PF25574">
    <property type="entry name" value="TPR_IMB1"/>
    <property type="match status" value="2"/>
</dbReference>
<proteinExistence type="predicted"/>
<sequence length="1433" mass="152657">MADQMAVLQQLLLATLDPRLNVRQAAEQQLAAAKRTDLGQFVSSMAALIALEKPPQGPQGVSGSPDDLLIAKQIAAVTFKNSISAKDLTLDGAAAQAWRALPTPTKTEIKKQLLAALQTDCTQVGNAVCQALAKLGVIELRSLEFEDLLPALQDMVQQAVSCQQQQQQQLAKACGRHALTCLSYLCEELADIVADGEEPVEVLSQQRCNVILTAVVHGLKDADPQLKVAALRALYHTLIFAKENFNKKEERDYIIASVVEAGGSGNPSAVQVAAFECIVQIAQEYYSFLEAYMPAVGPLTWNALKGSDAAVVIAALEVWNALAEEELAIIEGESTRWSLLKIMEQAAPFLIPLLLEQLLNAAEDEDDDDSWTPAMAAAICLGLCAQVVRDAILPPVLEFVQVNFSSSEWRRREASLLALGCVMEGSSAEAMAPYVATSFPMLVKAVASDASVAVRDSAAWTLGRAAQQHAPIVLRHLFPPPGVSPPGAPPGGASGELLLAIVERLADKPRVAVHICWMLHELADNINTPEGAAACQGSTNQQDQNPLDPIFPKLCEALLSVSERADADEKNLREAAFNCMGALIKNAGSACWNHLLSLLEHFEGQLRKSFSFEQTEQTKQRQGMLCGVIQILCLRLGDQVKPVAGSLWSTLKQVFQRRTSGVSNALTEGVTGAVSGAANPHGFVVSSEPSVCDGLLALSALINASGAAVSPFAGEVADLLVLQMQHQHEPQDSNAAAAASAATGETVHGDSSTADELQAARICIELVGDLSRALGPDFGVLSDALLHEFYQLLRAPSVDRSLKPVVIVAVGDVALSLGGAQFARFAPWLIELLVQAGVTPYDAGPPNWQLNEEWMWYVHELRSATLEALASCVYALKEAQLQEVLRKEVNGMLQVVKAVAEAPSWVHGSPQMVQQALELTGDLLSTFGRTLGGHLRTANFVVQLQREAQRLATEEGNASVGAKAQWLAQVKAKEGSDCMTAESLQLDLTTRRGKGLRRGFRAVLMAPATAAAAAAAGVFASAVLALRECAGTKGDRVLATAAAARAARKADAASFSVCAVSARQGLSTWAYNEQTGCSSFLYGRDDSKIADGALGVGTGKAVTNELHLEDLGMGGSFLEKLVRRIREERTLLCIGIDPPLSCVSVADLPCQELEELLDSLFDKCLKLVKATAPFACCFKPNVAFFEQYGPSGMQGDCITLDPYLGIDAVLPYIEKKGKGVFVVCRSSNPRSADVQGIRVCKGATKHGAKHVEGEGREVYMEVAKMCEEARQQNEPRLSREGGVVGLVVGATYPDDMSKIRKLFPDLWFLAPGVGAQGGDLEATIRAGMRKDGLGLIINVGRAISEAEVCNERTITACRSSHQSSVLCLPGPRKGGGRALREDKKSHSRTLGADIASECANILNPYATNPSGSCIHTTAALQDSLTTAAPETGC</sequence>
<dbReference type="InterPro" id="IPR040122">
    <property type="entry name" value="Importin_beta"/>
</dbReference>
<dbReference type="NCBIfam" id="TIGR02127">
    <property type="entry name" value="pyrF_sub2"/>
    <property type="match status" value="1"/>
</dbReference>
<evidence type="ECO:0000256" key="8">
    <source>
        <dbReference type="ARBA" id="ARBA00022927"/>
    </source>
</evidence>
<dbReference type="RefSeq" id="XP_022592748.2">
    <property type="nucleotide sequence ID" value="XM_022731907.2"/>
</dbReference>
<keyword evidence="6" id="KW-0677">Repeat</keyword>
<dbReference type="InterPro" id="IPR013785">
    <property type="entry name" value="Aldolase_TIM"/>
</dbReference>
<dbReference type="UniPathway" id="UPA00070">
    <property type="reaction ID" value="UER00120"/>
</dbReference>
<reference evidence="15" key="1">
    <citation type="submission" date="2025-08" db="UniProtKB">
        <authorList>
            <consortium name="RefSeq"/>
        </authorList>
    </citation>
    <scope>IDENTIFICATION</scope>
</reference>
<evidence type="ECO:0000259" key="13">
    <source>
        <dbReference type="PROSITE" id="PS50166"/>
    </source>
</evidence>
<comment type="catalytic activity">
    <reaction evidence="11">
        <text>orotidine 5'-phosphate + H(+) = UMP + CO2</text>
        <dbReference type="Rhea" id="RHEA:11596"/>
        <dbReference type="ChEBI" id="CHEBI:15378"/>
        <dbReference type="ChEBI" id="CHEBI:16526"/>
        <dbReference type="ChEBI" id="CHEBI:57538"/>
        <dbReference type="ChEBI" id="CHEBI:57865"/>
        <dbReference type="EC" id="4.1.1.23"/>
    </reaction>
</comment>
<dbReference type="Gene3D" id="3.20.20.70">
    <property type="entry name" value="Aldolase class I"/>
    <property type="match status" value="2"/>
</dbReference>
<comment type="subcellular location">
    <subcellularLocation>
        <location evidence="1">Cytoplasm</location>
    </subcellularLocation>
</comment>
<evidence type="ECO:0000256" key="9">
    <source>
        <dbReference type="ARBA" id="ARBA00022975"/>
    </source>
</evidence>
<keyword evidence="10" id="KW-0456">Lyase</keyword>
<dbReference type="Pfam" id="PF00215">
    <property type="entry name" value="OMPdecase"/>
    <property type="match status" value="1"/>
</dbReference>
<dbReference type="InterPro" id="IPR016024">
    <property type="entry name" value="ARM-type_fold"/>
</dbReference>
<gene>
    <name evidence="15" type="primary">LOC34618584</name>
</gene>
<dbReference type="InterPro" id="IPR011989">
    <property type="entry name" value="ARM-like"/>
</dbReference>
<evidence type="ECO:0000256" key="10">
    <source>
        <dbReference type="ARBA" id="ARBA00023239"/>
    </source>
</evidence>
<feature type="domain" description="Importin N-terminal" evidence="13">
    <location>
        <begin position="26"/>
        <end position="119"/>
    </location>
</feature>
<evidence type="ECO:0000256" key="12">
    <source>
        <dbReference type="SAM" id="MobiDB-lite"/>
    </source>
</evidence>
<dbReference type="InterPro" id="IPR011995">
    <property type="entry name" value="OMPdecase_type-2"/>
</dbReference>
<name>A0A6P5WG52_9EIME</name>
<dbReference type="Gene3D" id="1.25.10.10">
    <property type="entry name" value="Leucine-rich Repeat Variant"/>
    <property type="match status" value="1"/>
</dbReference>
<dbReference type="InterPro" id="IPR001494">
    <property type="entry name" value="Importin-beta_N"/>
</dbReference>
<dbReference type="InterPro" id="IPR058584">
    <property type="entry name" value="IMB1_TNPO1-like_TPR"/>
</dbReference>
<dbReference type="GO" id="GO:0031267">
    <property type="term" value="F:small GTPase binding"/>
    <property type="evidence" value="ECO:0007669"/>
    <property type="project" value="InterPro"/>
</dbReference>
<dbReference type="GO" id="GO:0006207">
    <property type="term" value="P:'de novo' pyrimidine nucleobase biosynthetic process"/>
    <property type="evidence" value="ECO:0007669"/>
    <property type="project" value="InterPro"/>
</dbReference>
<dbReference type="OrthoDB" id="10263328at2759"/>
<dbReference type="PROSITE" id="PS50166">
    <property type="entry name" value="IMPORTIN_B_NT"/>
    <property type="match status" value="1"/>
</dbReference>
<dbReference type="Pfam" id="PF13513">
    <property type="entry name" value="HEAT_EZ"/>
    <property type="match status" value="1"/>
</dbReference>
<keyword evidence="8" id="KW-0653">Protein transport</keyword>
<keyword evidence="9" id="KW-0665">Pyrimidine biosynthesis</keyword>
<dbReference type="SMART" id="SM00913">
    <property type="entry name" value="IBN_N"/>
    <property type="match status" value="1"/>
</dbReference>
<evidence type="ECO:0000256" key="1">
    <source>
        <dbReference type="ARBA" id="ARBA00004496"/>
    </source>
</evidence>
<organism evidence="14 15">
    <name type="scientific">Cyclospora cayetanensis</name>
    <dbReference type="NCBI Taxonomy" id="88456"/>
    <lineage>
        <taxon>Eukaryota</taxon>
        <taxon>Sar</taxon>
        <taxon>Alveolata</taxon>
        <taxon>Apicomplexa</taxon>
        <taxon>Conoidasida</taxon>
        <taxon>Coccidia</taxon>
        <taxon>Eucoccidiorida</taxon>
        <taxon>Eimeriorina</taxon>
        <taxon>Eimeriidae</taxon>
        <taxon>Cyclospora</taxon>
    </lineage>
</organism>
<keyword evidence="7" id="KW-0210">Decarboxylase</keyword>
<dbReference type="InterPro" id="IPR011060">
    <property type="entry name" value="RibuloseP-bd_barrel"/>
</dbReference>
<evidence type="ECO:0000256" key="2">
    <source>
        <dbReference type="ARBA" id="ARBA00004861"/>
    </source>
</evidence>
<dbReference type="EC" id="4.1.1.23" evidence="3"/>
<dbReference type="PANTHER" id="PTHR10527">
    <property type="entry name" value="IMPORTIN BETA"/>
    <property type="match status" value="1"/>
</dbReference>
<dbReference type="GO" id="GO:0004590">
    <property type="term" value="F:orotidine-5'-phosphate decarboxylase activity"/>
    <property type="evidence" value="ECO:0007669"/>
    <property type="project" value="UniProtKB-EC"/>
</dbReference>
<accession>A0A6P5WG52</accession>